<evidence type="ECO:0000313" key="3">
    <source>
        <dbReference type="EMBL" id="RKP12929.1"/>
    </source>
</evidence>
<dbReference type="NCBIfam" id="TIGR00495">
    <property type="entry name" value="crvDNA_42K"/>
    <property type="match status" value="1"/>
</dbReference>
<dbReference type="PANTHER" id="PTHR10804:SF11">
    <property type="entry name" value="PROLIFERATION-ASSOCIATED PROTEIN 2G4"/>
    <property type="match status" value="1"/>
</dbReference>
<dbReference type="CDD" id="cd01089">
    <property type="entry name" value="PA2G4-like"/>
    <property type="match status" value="1"/>
</dbReference>
<gene>
    <name evidence="3" type="ORF">BJ684DRAFT_20552</name>
</gene>
<keyword evidence="4" id="KW-1185">Reference proteome</keyword>
<dbReference type="EMBL" id="KZ988159">
    <property type="protein sequence ID" value="RKP12929.1"/>
    <property type="molecule type" value="Genomic_DNA"/>
</dbReference>
<comment type="similarity">
    <text evidence="1">Belongs to the peptidase M24 family.</text>
</comment>
<dbReference type="OrthoDB" id="5876363at2759"/>
<dbReference type="SUPFAM" id="SSF55920">
    <property type="entry name" value="Creatinase/aminopeptidase"/>
    <property type="match status" value="1"/>
</dbReference>
<evidence type="ECO:0000313" key="4">
    <source>
        <dbReference type="Proteomes" id="UP000267251"/>
    </source>
</evidence>
<evidence type="ECO:0000259" key="2">
    <source>
        <dbReference type="Pfam" id="PF00557"/>
    </source>
</evidence>
<dbReference type="PANTHER" id="PTHR10804">
    <property type="entry name" value="PROTEASE FAMILY M24 METHIONYL AMINOPEPTIDASE, AMINOPEPTIDASE P"/>
    <property type="match status" value="1"/>
</dbReference>
<accession>A0A4V1IY10</accession>
<dbReference type="Proteomes" id="UP000267251">
    <property type="component" value="Unassembled WGS sequence"/>
</dbReference>
<name>A0A4V1IY10_9FUNG</name>
<dbReference type="Pfam" id="PF00557">
    <property type="entry name" value="Peptidase_M24"/>
    <property type="match status" value="1"/>
</dbReference>
<feature type="domain" description="Peptidase M24" evidence="2">
    <location>
        <begin position="24"/>
        <end position="206"/>
    </location>
</feature>
<dbReference type="Gene3D" id="3.90.230.10">
    <property type="entry name" value="Creatinase/methionine aminopeptidase superfamily"/>
    <property type="match status" value="1"/>
</dbReference>
<sequence length="388" mass="42034">MSSTTVPEGEAVDYTIKNSDVVTKYRTAAVIADAALVKVMDACVPGAKIIDLCSLGDRLLGEGTKAVYAKGSGANKISKGIAFPTCVSVNHVICHFSPLPSDPEAAEEIQDGDMVKIELGAQIDGFAAVTAHTVVVGATKEAPVTGKKADALKAAYLASEAALRLIREGKKNSDVTETLQTITNAFGVKSIEGMLSHQQERNLLDGKKTIILNPSDQNRNYERCDFAVGDVWTVDVLVSTGDAKPKDSTYRTTVHKKTTTSYQLKMAASRKVYSEVTSKFGQFPFTLRAMEDERKARMGIQECAKRSVVDAYDVYTDQKGETVAQFIFTVLLTANGPVRITPSHWNDELVQSEHKIEDPEIVKLLNSGLGTKKNKKKKAAAAQEAEKQ</sequence>
<dbReference type="InterPro" id="IPR004545">
    <property type="entry name" value="PA2G4"/>
</dbReference>
<dbReference type="InterPro" id="IPR036005">
    <property type="entry name" value="Creatinase/aminopeptidase-like"/>
</dbReference>
<dbReference type="AlphaFoldDB" id="A0A4V1IY10"/>
<protein>
    <submittedName>
        <fullName evidence="3">Peptidase M24, structural domain-containing protein</fullName>
    </submittedName>
</protein>
<dbReference type="Gene3D" id="1.10.10.10">
    <property type="entry name" value="Winged helix-like DNA-binding domain superfamily/Winged helix DNA-binding domain"/>
    <property type="match status" value="1"/>
</dbReference>
<dbReference type="FunFam" id="1.10.10.10:FF:000029">
    <property type="entry name" value="Proliferation-associated 2G4, a"/>
    <property type="match status" value="1"/>
</dbReference>
<dbReference type="InterPro" id="IPR036390">
    <property type="entry name" value="WH_DNA-bd_sf"/>
</dbReference>
<evidence type="ECO:0000256" key="1">
    <source>
        <dbReference type="ARBA" id="ARBA00007319"/>
    </source>
</evidence>
<dbReference type="SUPFAM" id="SSF46785">
    <property type="entry name" value="Winged helix' DNA-binding domain"/>
    <property type="match status" value="1"/>
</dbReference>
<dbReference type="InterPro" id="IPR000994">
    <property type="entry name" value="Pept_M24"/>
</dbReference>
<dbReference type="InterPro" id="IPR036388">
    <property type="entry name" value="WH-like_DNA-bd_sf"/>
</dbReference>
<organism evidence="3 4">
    <name type="scientific">Piptocephalis cylindrospora</name>
    <dbReference type="NCBI Taxonomy" id="1907219"/>
    <lineage>
        <taxon>Eukaryota</taxon>
        <taxon>Fungi</taxon>
        <taxon>Fungi incertae sedis</taxon>
        <taxon>Zoopagomycota</taxon>
        <taxon>Zoopagomycotina</taxon>
        <taxon>Zoopagomycetes</taxon>
        <taxon>Zoopagales</taxon>
        <taxon>Piptocephalidaceae</taxon>
        <taxon>Piptocephalis</taxon>
    </lineage>
</organism>
<proteinExistence type="inferred from homology"/>
<dbReference type="InterPro" id="IPR047113">
    <property type="entry name" value="PA2G4/ARX1"/>
</dbReference>
<reference evidence="4" key="1">
    <citation type="journal article" date="2018" name="Nat. Microbiol.">
        <title>Leveraging single-cell genomics to expand the fungal tree of life.</title>
        <authorList>
            <person name="Ahrendt S.R."/>
            <person name="Quandt C.A."/>
            <person name="Ciobanu D."/>
            <person name="Clum A."/>
            <person name="Salamov A."/>
            <person name="Andreopoulos B."/>
            <person name="Cheng J.F."/>
            <person name="Woyke T."/>
            <person name="Pelin A."/>
            <person name="Henrissat B."/>
            <person name="Reynolds N.K."/>
            <person name="Benny G.L."/>
            <person name="Smith M.E."/>
            <person name="James T.Y."/>
            <person name="Grigoriev I.V."/>
        </authorList>
    </citation>
    <scope>NUCLEOTIDE SEQUENCE [LARGE SCALE GENOMIC DNA]</scope>
</reference>